<proteinExistence type="predicted"/>
<dbReference type="AlphaFoldDB" id="W4V4E6"/>
<keyword evidence="1" id="KW-0472">Membrane</keyword>
<organism evidence="2 3">
    <name type="scientific">Acetivibrio straminisolvens JCM 21531</name>
    <dbReference type="NCBI Taxonomy" id="1294263"/>
    <lineage>
        <taxon>Bacteria</taxon>
        <taxon>Bacillati</taxon>
        <taxon>Bacillota</taxon>
        <taxon>Clostridia</taxon>
        <taxon>Eubacteriales</taxon>
        <taxon>Oscillospiraceae</taxon>
        <taxon>Acetivibrio</taxon>
    </lineage>
</organism>
<feature type="transmembrane region" description="Helical" evidence="1">
    <location>
        <begin position="28"/>
        <end position="50"/>
    </location>
</feature>
<evidence type="ECO:0000313" key="2">
    <source>
        <dbReference type="EMBL" id="GAE88007.1"/>
    </source>
</evidence>
<dbReference type="EMBL" id="BAVR01000012">
    <property type="protein sequence ID" value="GAE88007.1"/>
    <property type="molecule type" value="Genomic_DNA"/>
</dbReference>
<gene>
    <name evidence="2" type="ORF">JCM21531_1421</name>
</gene>
<comment type="caution">
    <text evidence="2">The sequence shown here is derived from an EMBL/GenBank/DDBJ whole genome shotgun (WGS) entry which is preliminary data.</text>
</comment>
<dbReference type="STRING" id="1294263.JCM21531_1421"/>
<name>W4V4E6_9FIRM</name>
<protein>
    <submittedName>
        <fullName evidence="2">Adenosylcobinamide-phosphate synthase</fullName>
    </submittedName>
</protein>
<sequence length="55" mass="5860">MGDIVEKPAIGDDVNELDIKAISQTITLMYIAAGSTLLLMGVLGLLAFLLTSYVF</sequence>
<evidence type="ECO:0000313" key="3">
    <source>
        <dbReference type="Proteomes" id="UP000019109"/>
    </source>
</evidence>
<dbReference type="Proteomes" id="UP000019109">
    <property type="component" value="Unassembled WGS sequence"/>
</dbReference>
<reference evidence="2" key="1">
    <citation type="journal article" date="2014" name="Genome Announc.">
        <title>Draft Genome Sequence of Clostridium straminisolvens Strain JCM 21531T, Isolated from a Cellulose-Degrading Bacterial Community.</title>
        <authorList>
            <person name="Yuki M."/>
            <person name="Oshima K."/>
            <person name="Suda W."/>
            <person name="Sakamoto M."/>
            <person name="Kitamura K."/>
            <person name="Iida T."/>
            <person name="Hattori M."/>
            <person name="Ohkuma M."/>
        </authorList>
    </citation>
    <scope>NUCLEOTIDE SEQUENCE [LARGE SCALE GENOMIC DNA]</scope>
    <source>
        <strain evidence="2">JCM 21531</strain>
    </source>
</reference>
<keyword evidence="1" id="KW-0812">Transmembrane</keyword>
<keyword evidence="3" id="KW-1185">Reference proteome</keyword>
<accession>W4V4E6</accession>
<evidence type="ECO:0000256" key="1">
    <source>
        <dbReference type="SAM" id="Phobius"/>
    </source>
</evidence>
<keyword evidence="1" id="KW-1133">Transmembrane helix</keyword>